<comment type="caution">
    <text evidence="2">The sequence shown here is derived from an EMBL/GenBank/DDBJ whole genome shotgun (WGS) entry which is preliminary data.</text>
</comment>
<reference evidence="2 3" key="1">
    <citation type="journal article" date="2020" name="ISME J.">
        <title>Uncovering the hidden diversity of litter-decomposition mechanisms in mushroom-forming fungi.</title>
        <authorList>
            <person name="Floudas D."/>
            <person name="Bentzer J."/>
            <person name="Ahren D."/>
            <person name="Johansson T."/>
            <person name="Persson P."/>
            <person name="Tunlid A."/>
        </authorList>
    </citation>
    <scope>NUCLEOTIDE SEQUENCE [LARGE SCALE GENOMIC DNA]</scope>
    <source>
        <strain evidence="2 3">CBS 175.51</strain>
    </source>
</reference>
<gene>
    <name evidence="2" type="ORF">D9611_011141</name>
</gene>
<accession>A0A8H5FJ74</accession>
<dbReference type="AlphaFoldDB" id="A0A8H5FJ74"/>
<evidence type="ECO:0000313" key="3">
    <source>
        <dbReference type="Proteomes" id="UP000541558"/>
    </source>
</evidence>
<keyword evidence="3" id="KW-1185">Reference proteome</keyword>
<dbReference type="EMBL" id="JAACJK010000009">
    <property type="protein sequence ID" value="KAF5339175.1"/>
    <property type="molecule type" value="Genomic_DNA"/>
</dbReference>
<organism evidence="2 3">
    <name type="scientific">Ephemerocybe angulata</name>
    <dbReference type="NCBI Taxonomy" id="980116"/>
    <lineage>
        <taxon>Eukaryota</taxon>
        <taxon>Fungi</taxon>
        <taxon>Dikarya</taxon>
        <taxon>Basidiomycota</taxon>
        <taxon>Agaricomycotina</taxon>
        <taxon>Agaricomycetes</taxon>
        <taxon>Agaricomycetidae</taxon>
        <taxon>Agaricales</taxon>
        <taxon>Agaricineae</taxon>
        <taxon>Psathyrellaceae</taxon>
        <taxon>Ephemerocybe</taxon>
    </lineage>
</organism>
<evidence type="ECO:0000256" key="1">
    <source>
        <dbReference type="SAM" id="MobiDB-lite"/>
    </source>
</evidence>
<proteinExistence type="predicted"/>
<protein>
    <submittedName>
        <fullName evidence="2">Uncharacterized protein</fullName>
    </submittedName>
</protein>
<name>A0A8H5FJ74_9AGAR</name>
<feature type="region of interest" description="Disordered" evidence="1">
    <location>
        <begin position="1"/>
        <end position="24"/>
    </location>
</feature>
<dbReference type="Proteomes" id="UP000541558">
    <property type="component" value="Unassembled WGS sequence"/>
</dbReference>
<evidence type="ECO:0000313" key="2">
    <source>
        <dbReference type="EMBL" id="KAF5339175.1"/>
    </source>
</evidence>
<sequence length="80" mass="8961">MFIHSGHLSSSSVEESESEEFYLREESSGIDAVYIPYTFGAPMSPIVEESETEESSTSEDLSITKDVDPVFDSRVHRRLA</sequence>